<dbReference type="InterPro" id="IPR011989">
    <property type="entry name" value="ARM-like"/>
</dbReference>
<dbReference type="Pfam" id="PF13646">
    <property type="entry name" value="HEAT_2"/>
    <property type="match status" value="1"/>
</dbReference>
<evidence type="ECO:0008006" key="2">
    <source>
        <dbReference type="Google" id="ProtNLM"/>
    </source>
</evidence>
<dbReference type="InterPro" id="IPR016024">
    <property type="entry name" value="ARM-type_fold"/>
</dbReference>
<sequence length="84" mass="9781">LLKDEEPEVRFEAIIACRKLKKKGGGKLLRPLLDDEDPSLRLRVAENLLLVSPEDRSLIQRSALKEECTWVRKRLETLLKKTDR</sequence>
<reference evidence="1" key="1">
    <citation type="submission" date="2018-05" db="EMBL/GenBank/DDBJ databases">
        <authorList>
            <person name="Lanie J.A."/>
            <person name="Ng W.-L."/>
            <person name="Kazmierczak K.M."/>
            <person name="Andrzejewski T.M."/>
            <person name="Davidsen T.M."/>
            <person name="Wayne K.J."/>
            <person name="Tettelin H."/>
            <person name="Glass J.I."/>
            <person name="Rusch D."/>
            <person name="Podicherti R."/>
            <person name="Tsui H.-C.T."/>
            <person name="Winkler M.E."/>
        </authorList>
    </citation>
    <scope>NUCLEOTIDE SEQUENCE</scope>
</reference>
<dbReference type="AlphaFoldDB" id="A0A382Z2K1"/>
<name>A0A382Z2K1_9ZZZZ</name>
<protein>
    <recommendedName>
        <fullName evidence="2">HEAT repeat domain-containing protein</fullName>
    </recommendedName>
</protein>
<accession>A0A382Z2K1</accession>
<evidence type="ECO:0000313" key="1">
    <source>
        <dbReference type="EMBL" id="SVD89742.1"/>
    </source>
</evidence>
<dbReference type="EMBL" id="UINC01180510">
    <property type="protein sequence ID" value="SVD89742.1"/>
    <property type="molecule type" value="Genomic_DNA"/>
</dbReference>
<proteinExistence type="predicted"/>
<dbReference type="SUPFAM" id="SSF48371">
    <property type="entry name" value="ARM repeat"/>
    <property type="match status" value="1"/>
</dbReference>
<dbReference type="Gene3D" id="1.25.10.10">
    <property type="entry name" value="Leucine-rich Repeat Variant"/>
    <property type="match status" value="1"/>
</dbReference>
<gene>
    <name evidence="1" type="ORF">METZ01_LOCUS442596</name>
</gene>
<organism evidence="1">
    <name type="scientific">marine metagenome</name>
    <dbReference type="NCBI Taxonomy" id="408172"/>
    <lineage>
        <taxon>unclassified sequences</taxon>
        <taxon>metagenomes</taxon>
        <taxon>ecological metagenomes</taxon>
    </lineage>
</organism>
<feature type="non-terminal residue" evidence="1">
    <location>
        <position position="1"/>
    </location>
</feature>